<comment type="caution">
    <text evidence="2">The sequence shown here is derived from an EMBL/GenBank/DDBJ whole genome shotgun (WGS) entry which is preliminary data.</text>
</comment>
<sequence length="278" mass="31027">MIDEMNIKKQNICQRALLLGALFLASVTAQGAQKYGLSDSLQYCELWDTFFPLSFQVPSADWVSTYARPKFNVIYISAGKRKHVDDYTDLYNIKNQFVWPSHLMSGLDTAFCQNSGNCVTKGKGSVGQGISAYKDLVAEFPDDDVKVLANAPSYEGDLTWYSLPIRYLKLLRVEFFTPYSGPVGVFTQSYNQYVEPLYFEYRATGNKDEMQLTAVGGTAAGANFNGVNLPEKIRLTSYAAIQVWLSSSTGDPWKTLLPYAHTVDMSDSQKALIPDNCK</sequence>
<evidence type="ECO:0000256" key="1">
    <source>
        <dbReference type="SAM" id="SignalP"/>
    </source>
</evidence>
<name>A0ABS1A8D3_9ENTR</name>
<protein>
    <submittedName>
        <fullName evidence="2">Uncharacterized protein</fullName>
    </submittedName>
</protein>
<keyword evidence="1" id="KW-0732">Signal</keyword>
<reference evidence="2 3" key="1">
    <citation type="submission" date="2020-11" db="EMBL/GenBank/DDBJ databases">
        <title>Enhanced detection system for hospital associated transmission using whole genome sequencing surveillance.</title>
        <authorList>
            <person name="Harrison L.H."/>
            <person name="Van Tyne D."/>
            <person name="Marsh J.W."/>
            <person name="Griffith M.P."/>
            <person name="Snyder D.J."/>
            <person name="Cooper V.S."/>
            <person name="Mustapha M."/>
        </authorList>
    </citation>
    <scope>NUCLEOTIDE SEQUENCE [LARGE SCALE GENOMIC DNA]</scope>
    <source>
        <strain evidence="2 3">CB00171</strain>
    </source>
</reference>
<feature type="chain" id="PRO_5045127392" evidence="1">
    <location>
        <begin position="32"/>
        <end position="278"/>
    </location>
</feature>
<feature type="signal peptide" evidence="1">
    <location>
        <begin position="1"/>
        <end position="31"/>
    </location>
</feature>
<evidence type="ECO:0000313" key="3">
    <source>
        <dbReference type="Proteomes" id="UP001318920"/>
    </source>
</evidence>
<evidence type="ECO:0000313" key="2">
    <source>
        <dbReference type="EMBL" id="MBJ8392094.1"/>
    </source>
</evidence>
<keyword evidence="3" id="KW-1185">Reference proteome</keyword>
<accession>A0ABS1A8D3</accession>
<dbReference type="EMBL" id="JADWNA010000011">
    <property type="protein sequence ID" value="MBJ8392094.1"/>
    <property type="molecule type" value="Genomic_DNA"/>
</dbReference>
<dbReference type="Proteomes" id="UP001318920">
    <property type="component" value="Unassembled WGS sequence"/>
</dbReference>
<dbReference type="RefSeq" id="WP_110496744.1">
    <property type="nucleotide sequence ID" value="NZ_JADWNA010000011.1"/>
</dbReference>
<organism evidence="2 3">
    <name type="scientific">Citrobacter cronae</name>
    <dbReference type="NCBI Taxonomy" id="1748967"/>
    <lineage>
        <taxon>Bacteria</taxon>
        <taxon>Pseudomonadati</taxon>
        <taxon>Pseudomonadota</taxon>
        <taxon>Gammaproteobacteria</taxon>
        <taxon>Enterobacterales</taxon>
        <taxon>Enterobacteriaceae</taxon>
        <taxon>Citrobacter</taxon>
        <taxon>Citrobacter freundii complex</taxon>
    </lineage>
</organism>
<proteinExistence type="predicted"/>
<gene>
    <name evidence="2" type="ORF">I6M80_17845</name>
</gene>